<keyword evidence="8" id="KW-1185">Reference proteome</keyword>
<dbReference type="Gene3D" id="4.10.240.10">
    <property type="entry name" value="Zn(2)-C6 fungal-type DNA-binding domain"/>
    <property type="match status" value="1"/>
</dbReference>
<evidence type="ECO:0000259" key="6">
    <source>
        <dbReference type="PROSITE" id="PS50048"/>
    </source>
</evidence>
<dbReference type="Pfam" id="PF00172">
    <property type="entry name" value="Zn_clus"/>
    <property type="match status" value="1"/>
</dbReference>
<dbReference type="InterPro" id="IPR036864">
    <property type="entry name" value="Zn2-C6_fun-type_DNA-bd_sf"/>
</dbReference>
<dbReference type="SMART" id="SM00066">
    <property type="entry name" value="GAL4"/>
    <property type="match status" value="1"/>
</dbReference>
<feature type="non-terminal residue" evidence="7">
    <location>
        <position position="606"/>
    </location>
</feature>
<keyword evidence="5" id="KW-0539">Nucleus</keyword>
<dbReference type="GO" id="GO:0000981">
    <property type="term" value="F:DNA-binding transcription factor activity, RNA polymerase II-specific"/>
    <property type="evidence" value="ECO:0007669"/>
    <property type="project" value="InterPro"/>
</dbReference>
<evidence type="ECO:0000256" key="2">
    <source>
        <dbReference type="ARBA" id="ARBA00023015"/>
    </source>
</evidence>
<dbReference type="PROSITE" id="PS00463">
    <property type="entry name" value="ZN2_CY6_FUNGAL_1"/>
    <property type="match status" value="1"/>
</dbReference>
<dbReference type="Proteomes" id="UP000252139">
    <property type="component" value="Unassembled WGS sequence"/>
</dbReference>
<dbReference type="GO" id="GO:0005634">
    <property type="term" value="C:nucleus"/>
    <property type="evidence" value="ECO:0007669"/>
    <property type="project" value="UniProtKB-SubCell"/>
</dbReference>
<keyword evidence="2" id="KW-0805">Transcription regulation</keyword>
<dbReference type="OrthoDB" id="39175at2759"/>
<evidence type="ECO:0000256" key="5">
    <source>
        <dbReference type="ARBA" id="ARBA00023242"/>
    </source>
</evidence>
<keyword evidence="4" id="KW-0804">Transcription</keyword>
<feature type="domain" description="Zn(2)-C6 fungal-type" evidence="6">
    <location>
        <begin position="25"/>
        <end position="54"/>
    </location>
</feature>
<organism evidence="7 8">
    <name type="scientific">Rhizopus azygosporus</name>
    <name type="common">Rhizopus microsporus var. azygosporus</name>
    <dbReference type="NCBI Taxonomy" id="86630"/>
    <lineage>
        <taxon>Eukaryota</taxon>
        <taxon>Fungi</taxon>
        <taxon>Fungi incertae sedis</taxon>
        <taxon>Mucoromycota</taxon>
        <taxon>Mucoromycotina</taxon>
        <taxon>Mucoromycetes</taxon>
        <taxon>Mucorales</taxon>
        <taxon>Mucorineae</taxon>
        <taxon>Rhizopodaceae</taxon>
        <taxon>Rhizopus</taxon>
    </lineage>
</organism>
<dbReference type="PANTHER" id="PTHR47540:SF2">
    <property type="entry name" value="ZN(II)2CYS6 TRANSCRIPTION FACTOR (EUROFUNG)"/>
    <property type="match status" value="1"/>
</dbReference>
<reference evidence="7 8" key="1">
    <citation type="journal article" date="2018" name="G3 (Bethesda)">
        <title>Phylogenetic and Phylogenomic Definition of Rhizopus Species.</title>
        <authorList>
            <person name="Gryganskyi A.P."/>
            <person name="Golan J."/>
            <person name="Dolatabadi S."/>
            <person name="Mondo S."/>
            <person name="Robb S."/>
            <person name="Idnurm A."/>
            <person name="Muszewska A."/>
            <person name="Steczkiewicz K."/>
            <person name="Masonjones S."/>
            <person name="Liao H.L."/>
            <person name="Gajdeczka M.T."/>
            <person name="Anike F."/>
            <person name="Vuek A."/>
            <person name="Anishchenko I.M."/>
            <person name="Voigt K."/>
            <person name="de Hoog G.S."/>
            <person name="Smith M.E."/>
            <person name="Heitman J."/>
            <person name="Vilgalys R."/>
            <person name="Stajich J.E."/>
        </authorList>
    </citation>
    <scope>NUCLEOTIDE SEQUENCE [LARGE SCALE GENOMIC DNA]</scope>
    <source>
        <strain evidence="7 8">CBS 357.93</strain>
    </source>
</reference>
<dbReference type="STRING" id="86630.A0A367JHC5"/>
<gene>
    <name evidence="7" type="ORF">CU097_001187</name>
</gene>
<evidence type="ECO:0000313" key="7">
    <source>
        <dbReference type="EMBL" id="RCH89344.1"/>
    </source>
</evidence>
<dbReference type="PANTHER" id="PTHR47540">
    <property type="entry name" value="THIAMINE REPRESSIBLE GENES REGULATORY PROTEIN THI5"/>
    <property type="match status" value="1"/>
</dbReference>
<dbReference type="GO" id="GO:0043565">
    <property type="term" value="F:sequence-specific DNA binding"/>
    <property type="evidence" value="ECO:0007669"/>
    <property type="project" value="TreeGrafter"/>
</dbReference>
<evidence type="ECO:0000256" key="4">
    <source>
        <dbReference type="ARBA" id="ARBA00023163"/>
    </source>
</evidence>
<sequence>MTGTFRWHSCSTSDFPLKRHKVSKACEVCRAKKMRCDGKNPCQRCESNKATCTYSDKPTRPRSKSNRHQVMLDKLQFLDDHYRTKNYRTSCPLLFLDIFHIPTYSIDITSIAFEHKLDSVLHDPWVKDAVQQFVTHHLLYGPWIDVQSSLLVYSVLAIMLYPLDENYARLFYREAHRHFIDSCFPMLEQKKQDQHLIEAAVLLTHFQCMAISEEQAFMTIRLGLDLAQSKGNLNGALLRTLDAWYIWLTVHLRRPYFGEIDASMKLTGLNDNQLWAFEMTEAYTDFLKRIILERRSTDLKLIQDSLDSIIKPKRQPCNTLEILEQAVLLYHHMLVIQLYSTTDDEEDTCSGICLDMLKLIHQILSRKDTKYAPFAVLHSVCFIFTCVSNKRCPELLTQFIQLLKEFSYINVFEKTLDKLLAQDMDLPHNEVSSPCAKETIKNKRPISDFDREQLEKLHRGAEEHQQHMQQIQQQQQYLFSKYVSPASVPMVGQKRSMNYNLGLVDYYEPDKRQQFQQEVGFLDNTEDAALMYDIFMVDNPPFYEDKKDELLYQTKLPLPQPTKQASVLKTSWAAPSAPTQRPWSKFFLESEVQTLHYQTSSLVNNF</sequence>
<dbReference type="PROSITE" id="PS50048">
    <property type="entry name" value="ZN2_CY6_FUNGAL_2"/>
    <property type="match status" value="1"/>
</dbReference>
<dbReference type="InterPro" id="IPR001138">
    <property type="entry name" value="Zn2Cys6_DnaBD"/>
</dbReference>
<dbReference type="SUPFAM" id="SSF57701">
    <property type="entry name" value="Zn2/Cys6 DNA-binding domain"/>
    <property type="match status" value="1"/>
</dbReference>
<evidence type="ECO:0000256" key="1">
    <source>
        <dbReference type="ARBA" id="ARBA00004123"/>
    </source>
</evidence>
<dbReference type="AlphaFoldDB" id="A0A367JHC5"/>
<dbReference type="CDD" id="cd12148">
    <property type="entry name" value="fungal_TF_MHR"/>
    <property type="match status" value="1"/>
</dbReference>
<keyword evidence="3" id="KW-0238">DNA-binding</keyword>
<dbReference type="GO" id="GO:0045944">
    <property type="term" value="P:positive regulation of transcription by RNA polymerase II"/>
    <property type="evidence" value="ECO:0007669"/>
    <property type="project" value="TreeGrafter"/>
</dbReference>
<name>A0A367JHC5_RHIAZ</name>
<accession>A0A367JHC5</accession>
<comment type="subcellular location">
    <subcellularLocation>
        <location evidence="1">Nucleus</location>
    </subcellularLocation>
</comment>
<dbReference type="GO" id="GO:0008270">
    <property type="term" value="F:zinc ion binding"/>
    <property type="evidence" value="ECO:0007669"/>
    <property type="project" value="InterPro"/>
</dbReference>
<dbReference type="CDD" id="cd00067">
    <property type="entry name" value="GAL4"/>
    <property type="match status" value="1"/>
</dbReference>
<evidence type="ECO:0000256" key="3">
    <source>
        <dbReference type="ARBA" id="ARBA00023125"/>
    </source>
</evidence>
<evidence type="ECO:0000313" key="8">
    <source>
        <dbReference type="Proteomes" id="UP000252139"/>
    </source>
</evidence>
<dbReference type="EMBL" id="PJQL01001305">
    <property type="protein sequence ID" value="RCH89344.1"/>
    <property type="molecule type" value="Genomic_DNA"/>
</dbReference>
<dbReference type="InterPro" id="IPR051711">
    <property type="entry name" value="Stress_Response_Reg"/>
</dbReference>
<proteinExistence type="predicted"/>
<comment type="caution">
    <text evidence="7">The sequence shown here is derived from an EMBL/GenBank/DDBJ whole genome shotgun (WGS) entry which is preliminary data.</text>
</comment>
<protein>
    <recommendedName>
        <fullName evidence="6">Zn(2)-C6 fungal-type domain-containing protein</fullName>
    </recommendedName>
</protein>